<evidence type="ECO:0000313" key="1">
    <source>
        <dbReference type="EMBL" id="OAS21568.1"/>
    </source>
</evidence>
<dbReference type="RefSeq" id="WP_068662429.1">
    <property type="nucleotide sequence ID" value="NZ_LYPB01000048.1"/>
</dbReference>
<dbReference type="OrthoDB" id="2627491at2"/>
<comment type="caution">
    <text evidence="1">The sequence shown here is derived from an EMBL/GenBank/DDBJ whole genome shotgun (WGS) entry which is preliminary data.</text>
</comment>
<evidence type="ECO:0000313" key="2">
    <source>
        <dbReference type="Proteomes" id="UP000078454"/>
    </source>
</evidence>
<proteinExistence type="predicted"/>
<name>A0A198AKW4_9BACL</name>
<reference evidence="1 2" key="1">
    <citation type="submission" date="2016-05" db="EMBL/GenBank/DDBJ databases">
        <title>Paenibacillus sp. 1ZS3-15 nov., isolated from the rhizosphere soil.</title>
        <authorList>
            <person name="Zhang X.X."/>
            <person name="Zhang J."/>
        </authorList>
    </citation>
    <scope>NUCLEOTIDE SEQUENCE [LARGE SCALE GENOMIC DNA]</scope>
    <source>
        <strain evidence="1 2">1ZS3-15</strain>
    </source>
</reference>
<organism evidence="1 2">
    <name type="scientific">Paenibacillus oryzisoli</name>
    <dbReference type="NCBI Taxonomy" id="1850517"/>
    <lineage>
        <taxon>Bacteria</taxon>
        <taxon>Bacillati</taxon>
        <taxon>Bacillota</taxon>
        <taxon>Bacilli</taxon>
        <taxon>Bacillales</taxon>
        <taxon>Paenibacillaceae</taxon>
        <taxon>Paenibacillus</taxon>
    </lineage>
</organism>
<accession>A0A198AKW4</accession>
<gene>
    <name evidence="1" type="ORF">A8708_16705</name>
</gene>
<dbReference type="STRING" id="1850517.A8708_16705"/>
<dbReference type="Proteomes" id="UP000078454">
    <property type="component" value="Unassembled WGS sequence"/>
</dbReference>
<keyword evidence="2" id="KW-1185">Reference proteome</keyword>
<dbReference type="AlphaFoldDB" id="A0A198AKW4"/>
<sequence>MGTKFANIQVRTNDIEHVKSAIEIFGQSFKEEKKARKSALAKMLGLSQAYVGISGEVYYLGQITSDWTILLNEEFNWESIADFAAGLSKHITLPLISVGYFDDDVFELNVFNNGQQITKILVSSEGSADDYGLEITNGDLIALLNTLDIKSDVKVLEKILGFDVMELIDPLEKEFDTVLSIKADWFDDFEEEIKSKFLRIKL</sequence>
<protein>
    <submittedName>
        <fullName evidence="1">Uncharacterized protein</fullName>
    </submittedName>
</protein>
<dbReference type="EMBL" id="LYPB01000048">
    <property type="protein sequence ID" value="OAS21568.1"/>
    <property type="molecule type" value="Genomic_DNA"/>
</dbReference>